<accession>A0A7V1BRF8</accession>
<dbReference type="SUPFAM" id="SSF55073">
    <property type="entry name" value="Nucleotide cyclase"/>
    <property type="match status" value="1"/>
</dbReference>
<dbReference type="EC" id="2.7.7.65" evidence="3"/>
<dbReference type="GO" id="GO:0052621">
    <property type="term" value="F:diguanylate cyclase activity"/>
    <property type="evidence" value="ECO:0007669"/>
    <property type="project" value="UniProtKB-EC"/>
</dbReference>
<protein>
    <recommendedName>
        <fullName evidence="3">diguanylate cyclase</fullName>
        <ecNumber evidence="3">2.7.7.65</ecNumber>
    </recommendedName>
</protein>
<dbReference type="PANTHER" id="PTHR45138:SF9">
    <property type="entry name" value="DIGUANYLATE CYCLASE DGCM-RELATED"/>
    <property type="match status" value="1"/>
</dbReference>
<feature type="transmembrane region" description="Helical" evidence="5">
    <location>
        <begin position="104"/>
        <end position="122"/>
    </location>
</feature>
<feature type="transmembrane region" description="Helical" evidence="5">
    <location>
        <begin position="129"/>
        <end position="149"/>
    </location>
</feature>
<feature type="transmembrane region" description="Helical" evidence="5">
    <location>
        <begin position="161"/>
        <end position="184"/>
    </location>
</feature>
<feature type="transmembrane region" description="Helical" evidence="5">
    <location>
        <begin position="80"/>
        <end position="98"/>
    </location>
</feature>
<organism evidence="7">
    <name type="scientific">Halopseudomonas xinjiangensis</name>
    <dbReference type="NCBI Taxonomy" id="487184"/>
    <lineage>
        <taxon>Bacteria</taxon>
        <taxon>Pseudomonadati</taxon>
        <taxon>Pseudomonadota</taxon>
        <taxon>Gammaproteobacteria</taxon>
        <taxon>Pseudomonadales</taxon>
        <taxon>Pseudomonadaceae</taxon>
        <taxon>Halopseudomonas</taxon>
    </lineage>
</organism>
<reference evidence="7" key="1">
    <citation type="journal article" date="2020" name="mSystems">
        <title>Genome- and Community-Level Interaction Insights into Carbon Utilization and Element Cycling Functions of Hydrothermarchaeota in Hydrothermal Sediment.</title>
        <authorList>
            <person name="Zhou Z."/>
            <person name="Liu Y."/>
            <person name="Xu W."/>
            <person name="Pan J."/>
            <person name="Luo Z.H."/>
            <person name="Li M."/>
        </authorList>
    </citation>
    <scope>NUCLEOTIDE SEQUENCE [LARGE SCALE GENOMIC DNA]</scope>
    <source>
        <strain evidence="7">HyVt-324</strain>
    </source>
</reference>
<name>A0A7V1BRF8_9GAMM</name>
<dbReference type="Pfam" id="PF00990">
    <property type="entry name" value="GGDEF"/>
    <property type="match status" value="1"/>
</dbReference>
<comment type="caution">
    <text evidence="7">The sequence shown here is derived from an EMBL/GenBank/DDBJ whole genome shotgun (WGS) entry which is preliminary data.</text>
</comment>
<evidence type="ECO:0000256" key="4">
    <source>
        <dbReference type="ARBA" id="ARBA00034247"/>
    </source>
</evidence>
<keyword evidence="5" id="KW-1133">Transmembrane helix</keyword>
<feature type="transmembrane region" description="Helical" evidence="5">
    <location>
        <begin position="47"/>
        <end position="68"/>
    </location>
</feature>
<dbReference type="CDD" id="cd01949">
    <property type="entry name" value="GGDEF"/>
    <property type="match status" value="1"/>
</dbReference>
<evidence type="ECO:0000256" key="3">
    <source>
        <dbReference type="ARBA" id="ARBA00012528"/>
    </source>
</evidence>
<keyword evidence="5" id="KW-0812">Transmembrane</keyword>
<dbReference type="FunFam" id="3.30.70.270:FF:000001">
    <property type="entry name" value="Diguanylate cyclase domain protein"/>
    <property type="match status" value="1"/>
</dbReference>
<evidence type="ECO:0000313" key="7">
    <source>
        <dbReference type="EMBL" id="HDZ58086.1"/>
    </source>
</evidence>
<gene>
    <name evidence="7" type="ORF">ENH64_16645</name>
</gene>
<evidence type="ECO:0000259" key="6">
    <source>
        <dbReference type="PROSITE" id="PS50887"/>
    </source>
</evidence>
<feature type="domain" description="GGDEF" evidence="6">
    <location>
        <begin position="245"/>
        <end position="375"/>
    </location>
</feature>
<comment type="catalytic activity">
    <reaction evidence="4">
        <text>2 GTP = 3',3'-c-di-GMP + 2 diphosphate</text>
        <dbReference type="Rhea" id="RHEA:24898"/>
        <dbReference type="ChEBI" id="CHEBI:33019"/>
        <dbReference type="ChEBI" id="CHEBI:37565"/>
        <dbReference type="ChEBI" id="CHEBI:58805"/>
        <dbReference type="EC" id="2.7.7.65"/>
    </reaction>
</comment>
<dbReference type="GO" id="GO:0005886">
    <property type="term" value="C:plasma membrane"/>
    <property type="evidence" value="ECO:0007669"/>
    <property type="project" value="UniProtKB-SubCell"/>
</dbReference>
<comment type="subcellular location">
    <subcellularLocation>
        <location evidence="2">Cell inner membrane</location>
    </subcellularLocation>
</comment>
<feature type="transmembrane region" description="Helical" evidence="5">
    <location>
        <begin position="21"/>
        <end position="41"/>
    </location>
</feature>
<evidence type="ECO:0000256" key="1">
    <source>
        <dbReference type="ARBA" id="ARBA00001946"/>
    </source>
</evidence>
<keyword evidence="5" id="KW-0472">Membrane</keyword>
<dbReference type="GO" id="GO:0043709">
    <property type="term" value="P:cell adhesion involved in single-species biofilm formation"/>
    <property type="evidence" value="ECO:0007669"/>
    <property type="project" value="TreeGrafter"/>
</dbReference>
<dbReference type="EMBL" id="DRFO01000040">
    <property type="protein sequence ID" value="HDZ58086.1"/>
    <property type="molecule type" value="Genomic_DNA"/>
</dbReference>
<dbReference type="NCBIfam" id="TIGR00254">
    <property type="entry name" value="GGDEF"/>
    <property type="match status" value="1"/>
</dbReference>
<dbReference type="AlphaFoldDB" id="A0A7V1BRF8"/>
<comment type="cofactor">
    <cofactor evidence="1">
        <name>Mg(2+)</name>
        <dbReference type="ChEBI" id="CHEBI:18420"/>
    </cofactor>
</comment>
<dbReference type="Gene3D" id="3.30.70.270">
    <property type="match status" value="1"/>
</dbReference>
<dbReference type="PANTHER" id="PTHR45138">
    <property type="entry name" value="REGULATORY COMPONENTS OF SENSORY TRANSDUCTION SYSTEM"/>
    <property type="match status" value="1"/>
</dbReference>
<dbReference type="Proteomes" id="UP000885703">
    <property type="component" value="Unassembled WGS sequence"/>
</dbReference>
<dbReference type="InterPro" id="IPR029787">
    <property type="entry name" value="Nucleotide_cyclase"/>
</dbReference>
<evidence type="ECO:0000256" key="2">
    <source>
        <dbReference type="ARBA" id="ARBA00004533"/>
    </source>
</evidence>
<dbReference type="PROSITE" id="PS50887">
    <property type="entry name" value="GGDEF"/>
    <property type="match status" value="1"/>
</dbReference>
<dbReference type="InterPro" id="IPR050469">
    <property type="entry name" value="Diguanylate_Cyclase"/>
</dbReference>
<proteinExistence type="predicted"/>
<sequence>MALRFKETPTNAARQTLRIRTLRMSATSYVGVFGLVGFCWYQDAFPLRVVFEYGLMVLALLAAFYVLFRSNLNLRFPDPSLTLLQCCVAFLPTLWVIYWADDFSARAALLVISTLPALYGVLALDTRRLLFLAAFYATTYALLMTTLWLQKPQQINPSAEATVLLAFTMVMLQSATVGGFISGLRQALRQRNTKLQTTMGELNAALTELNVLASRDALTGAFNRRHLYAVLTEEVVRCERGRKQAPLSLCMLDIDHFKQVNDVHGHQAGDAILCKVAATTEQSLRCIDSCARYGGEEFLLVLPQTPLEGAHTVAERLRVEIAALKFPEVAADLKVTISVGVAQYVEGELIDATIARADAALYAAKHAGRNRVAMA</sequence>
<dbReference type="SMART" id="SM00267">
    <property type="entry name" value="GGDEF"/>
    <property type="match status" value="1"/>
</dbReference>
<evidence type="ECO:0000256" key="5">
    <source>
        <dbReference type="SAM" id="Phobius"/>
    </source>
</evidence>
<dbReference type="InterPro" id="IPR043128">
    <property type="entry name" value="Rev_trsase/Diguanyl_cyclase"/>
</dbReference>
<dbReference type="GO" id="GO:1902201">
    <property type="term" value="P:negative regulation of bacterial-type flagellum-dependent cell motility"/>
    <property type="evidence" value="ECO:0007669"/>
    <property type="project" value="TreeGrafter"/>
</dbReference>
<dbReference type="InterPro" id="IPR000160">
    <property type="entry name" value="GGDEF_dom"/>
</dbReference>